<protein>
    <recommendedName>
        <fullName evidence="1">Molybdenum cofactor biosynthesis protein F N-terminal domain-containing protein</fullName>
    </recommendedName>
</protein>
<feature type="domain" description="Molybdenum cofactor biosynthesis protein F N-terminal" evidence="1">
    <location>
        <begin position="31"/>
        <end position="110"/>
    </location>
</feature>
<gene>
    <name evidence="2" type="ORF">N7496_001528</name>
</gene>
<dbReference type="Pfam" id="PF10703">
    <property type="entry name" value="MoaF"/>
    <property type="match status" value="1"/>
</dbReference>
<evidence type="ECO:0000313" key="3">
    <source>
        <dbReference type="Proteomes" id="UP001147782"/>
    </source>
</evidence>
<evidence type="ECO:0000259" key="1">
    <source>
        <dbReference type="Pfam" id="PF10703"/>
    </source>
</evidence>
<dbReference type="Proteomes" id="UP001147782">
    <property type="component" value="Unassembled WGS sequence"/>
</dbReference>
<dbReference type="GeneID" id="81433636"/>
<name>A0A9W9VWF3_9EURO</name>
<keyword evidence="3" id="KW-1185">Reference proteome</keyword>
<dbReference type="OrthoDB" id="10346872at2759"/>
<proteinExistence type="predicted"/>
<dbReference type="EMBL" id="JAPZBS010000001">
    <property type="protein sequence ID" value="KAJ5390460.1"/>
    <property type="molecule type" value="Genomic_DNA"/>
</dbReference>
<dbReference type="InterPro" id="IPR024724">
    <property type="entry name" value="MoaF_N"/>
</dbReference>
<organism evidence="2 3">
    <name type="scientific">Penicillium cataractarum</name>
    <dbReference type="NCBI Taxonomy" id="2100454"/>
    <lineage>
        <taxon>Eukaryota</taxon>
        <taxon>Fungi</taxon>
        <taxon>Dikarya</taxon>
        <taxon>Ascomycota</taxon>
        <taxon>Pezizomycotina</taxon>
        <taxon>Eurotiomycetes</taxon>
        <taxon>Eurotiomycetidae</taxon>
        <taxon>Eurotiales</taxon>
        <taxon>Aspergillaceae</taxon>
        <taxon>Penicillium</taxon>
    </lineage>
</organism>
<dbReference type="AlphaFoldDB" id="A0A9W9VWF3"/>
<reference evidence="2" key="1">
    <citation type="submission" date="2022-11" db="EMBL/GenBank/DDBJ databases">
        <authorList>
            <person name="Petersen C."/>
        </authorList>
    </citation>
    <scope>NUCLEOTIDE SEQUENCE</scope>
    <source>
        <strain evidence="2">IBT 29864</strain>
    </source>
</reference>
<comment type="caution">
    <text evidence="2">The sequence shown here is derived from an EMBL/GenBank/DDBJ whole genome shotgun (WGS) entry which is preliminary data.</text>
</comment>
<accession>A0A9W9VWF3</accession>
<evidence type="ECO:0000313" key="2">
    <source>
        <dbReference type="EMBL" id="KAJ5390460.1"/>
    </source>
</evidence>
<dbReference type="InterPro" id="IPR012674">
    <property type="entry name" value="Calycin"/>
</dbReference>
<dbReference type="Gene3D" id="2.40.128.20">
    <property type="match status" value="1"/>
</dbReference>
<reference evidence="2" key="2">
    <citation type="journal article" date="2023" name="IMA Fungus">
        <title>Comparative genomic study of the Penicillium genus elucidates a diverse pangenome and 15 lateral gene transfer events.</title>
        <authorList>
            <person name="Petersen C."/>
            <person name="Sorensen T."/>
            <person name="Nielsen M.R."/>
            <person name="Sondergaard T.E."/>
            <person name="Sorensen J.L."/>
            <person name="Fitzpatrick D.A."/>
            <person name="Frisvad J.C."/>
            <person name="Nielsen K.L."/>
        </authorList>
    </citation>
    <scope>NUCLEOTIDE SEQUENCE</scope>
    <source>
        <strain evidence="2">IBT 29864</strain>
    </source>
</reference>
<sequence>MASIAPEKIGSLTAPEVQVEHAPDKIGHDGCKDLAGHTFEYTYSSGVHYRISFDEEKAYFSLPWRIDGLTYGGLSYRARQLRDNQYLVHWLIPGRVGAVALVFDLTHKRVDAAALMPGKFELFDRATFDEFKSGGEGALYHKSPEEEIDPW</sequence>
<dbReference type="RefSeq" id="XP_056561188.1">
    <property type="nucleotide sequence ID" value="XM_056694459.1"/>
</dbReference>